<evidence type="ECO:0000313" key="2">
    <source>
        <dbReference type="Proteomes" id="UP000828048"/>
    </source>
</evidence>
<gene>
    <name evidence="1" type="ORF">Vadar_015891</name>
</gene>
<dbReference type="EMBL" id="CM037156">
    <property type="protein sequence ID" value="KAH7837617.1"/>
    <property type="molecule type" value="Genomic_DNA"/>
</dbReference>
<organism evidence="1 2">
    <name type="scientific">Vaccinium darrowii</name>
    <dbReference type="NCBI Taxonomy" id="229202"/>
    <lineage>
        <taxon>Eukaryota</taxon>
        <taxon>Viridiplantae</taxon>
        <taxon>Streptophyta</taxon>
        <taxon>Embryophyta</taxon>
        <taxon>Tracheophyta</taxon>
        <taxon>Spermatophyta</taxon>
        <taxon>Magnoliopsida</taxon>
        <taxon>eudicotyledons</taxon>
        <taxon>Gunneridae</taxon>
        <taxon>Pentapetalae</taxon>
        <taxon>asterids</taxon>
        <taxon>Ericales</taxon>
        <taxon>Ericaceae</taxon>
        <taxon>Vaccinioideae</taxon>
        <taxon>Vaccinieae</taxon>
        <taxon>Vaccinium</taxon>
    </lineage>
</organism>
<reference evidence="1 2" key="1">
    <citation type="journal article" date="2021" name="Hortic Res">
        <title>High-quality reference genome and annotation aids understanding of berry development for evergreen blueberry (Vaccinium darrowii).</title>
        <authorList>
            <person name="Yu J."/>
            <person name="Hulse-Kemp A.M."/>
            <person name="Babiker E."/>
            <person name="Staton M."/>
        </authorList>
    </citation>
    <scope>NUCLEOTIDE SEQUENCE [LARGE SCALE GENOMIC DNA]</scope>
    <source>
        <strain evidence="2">cv. NJ 8807/NJ 8810</strain>
        <tissue evidence="1">Young leaf</tissue>
    </source>
</reference>
<dbReference type="Proteomes" id="UP000828048">
    <property type="component" value="Chromosome 6"/>
</dbReference>
<sequence length="68" mass="7669">MDTKQLKPYGKIERKSIKTGQIVGEVTASLDAKKALRDALKIQEKYLSSCESNLNKAQKWKGQFSLLL</sequence>
<comment type="caution">
    <text evidence="1">The sequence shown here is derived from an EMBL/GenBank/DDBJ whole genome shotgun (WGS) entry which is preliminary data.</text>
</comment>
<proteinExistence type="predicted"/>
<protein>
    <submittedName>
        <fullName evidence="1">Uncharacterized protein</fullName>
    </submittedName>
</protein>
<accession>A0ACB7XA30</accession>
<name>A0ACB7XA30_9ERIC</name>
<keyword evidence="2" id="KW-1185">Reference proteome</keyword>
<evidence type="ECO:0000313" key="1">
    <source>
        <dbReference type="EMBL" id="KAH7837617.1"/>
    </source>
</evidence>